<keyword evidence="13" id="KW-0511">Multifunctional enzyme</keyword>
<reference evidence="17" key="1">
    <citation type="submission" date="2021-03" db="EMBL/GenBank/DDBJ databases">
        <title>Draft genome sequence of rust myrtle Austropuccinia psidii MF-1, a brazilian biotype.</title>
        <authorList>
            <person name="Quecine M.C."/>
            <person name="Pachon D.M.R."/>
            <person name="Bonatelli M.L."/>
            <person name="Correr F.H."/>
            <person name="Franceschini L.M."/>
            <person name="Leite T.F."/>
            <person name="Margarido G.R.A."/>
            <person name="Almeida C.A."/>
            <person name="Ferrarezi J.A."/>
            <person name="Labate C.A."/>
        </authorList>
    </citation>
    <scope>NUCLEOTIDE SEQUENCE</scope>
    <source>
        <strain evidence="17">MF-1</strain>
    </source>
</reference>
<keyword evidence="11" id="KW-0239">DNA-directed DNA polymerase</keyword>
<dbReference type="GO" id="GO:0032196">
    <property type="term" value="P:transposition"/>
    <property type="evidence" value="ECO:0007669"/>
    <property type="project" value="UniProtKB-KW"/>
</dbReference>
<organism evidence="17 18">
    <name type="scientific">Austropuccinia psidii MF-1</name>
    <dbReference type="NCBI Taxonomy" id="1389203"/>
    <lineage>
        <taxon>Eukaryota</taxon>
        <taxon>Fungi</taxon>
        <taxon>Dikarya</taxon>
        <taxon>Basidiomycota</taxon>
        <taxon>Pucciniomycotina</taxon>
        <taxon>Pucciniomycetes</taxon>
        <taxon>Pucciniales</taxon>
        <taxon>Sphaerophragmiaceae</taxon>
        <taxon>Austropuccinia</taxon>
    </lineage>
</organism>
<keyword evidence="18" id="KW-1185">Reference proteome</keyword>
<evidence type="ECO:0000256" key="1">
    <source>
        <dbReference type="ARBA" id="ARBA00022578"/>
    </source>
</evidence>
<dbReference type="SUPFAM" id="SSF53098">
    <property type="entry name" value="Ribonuclease H-like"/>
    <property type="match status" value="1"/>
</dbReference>
<comment type="catalytic activity">
    <reaction evidence="14">
        <text>DNA(n) + a 2'-deoxyribonucleoside 5'-triphosphate = DNA(n+1) + diphosphate</text>
        <dbReference type="Rhea" id="RHEA:22508"/>
        <dbReference type="Rhea" id="RHEA-COMP:17339"/>
        <dbReference type="Rhea" id="RHEA-COMP:17340"/>
        <dbReference type="ChEBI" id="CHEBI:33019"/>
        <dbReference type="ChEBI" id="CHEBI:61560"/>
        <dbReference type="ChEBI" id="CHEBI:173112"/>
        <dbReference type="EC" id="2.7.7.49"/>
    </reaction>
</comment>
<evidence type="ECO:0000256" key="6">
    <source>
        <dbReference type="ARBA" id="ARBA00022801"/>
    </source>
</evidence>
<dbReference type="GO" id="GO:0004519">
    <property type="term" value="F:endonuclease activity"/>
    <property type="evidence" value="ECO:0007669"/>
    <property type="project" value="UniProtKB-KW"/>
</dbReference>
<dbReference type="PANTHER" id="PTHR42648">
    <property type="entry name" value="TRANSPOSASE, PUTATIVE-RELATED"/>
    <property type="match status" value="1"/>
</dbReference>
<dbReference type="GO" id="GO:0003723">
    <property type="term" value="F:RNA binding"/>
    <property type="evidence" value="ECO:0007669"/>
    <property type="project" value="UniProtKB-KW"/>
</dbReference>
<dbReference type="GO" id="GO:0003887">
    <property type="term" value="F:DNA-directed DNA polymerase activity"/>
    <property type="evidence" value="ECO:0007669"/>
    <property type="project" value="UniProtKB-KW"/>
</dbReference>
<comment type="catalytic activity">
    <reaction evidence="15">
        <text>DNA(n) + a 2'-deoxyribonucleoside 5'-triphosphate = DNA(n+1) + diphosphate</text>
        <dbReference type="Rhea" id="RHEA:22508"/>
        <dbReference type="Rhea" id="RHEA-COMP:17339"/>
        <dbReference type="Rhea" id="RHEA-COMP:17340"/>
        <dbReference type="ChEBI" id="CHEBI:33019"/>
        <dbReference type="ChEBI" id="CHEBI:61560"/>
        <dbReference type="ChEBI" id="CHEBI:173112"/>
        <dbReference type="EC" id="2.7.7.7"/>
    </reaction>
</comment>
<feature type="domain" description="Integrase catalytic" evidence="16">
    <location>
        <begin position="70"/>
        <end position="234"/>
    </location>
</feature>
<dbReference type="PROSITE" id="PS50994">
    <property type="entry name" value="INTEGRASE"/>
    <property type="match status" value="1"/>
</dbReference>
<dbReference type="EMBL" id="AVOT02034499">
    <property type="protein sequence ID" value="MBW0528618.1"/>
    <property type="molecule type" value="Genomic_DNA"/>
</dbReference>
<dbReference type="GO" id="GO:0016787">
    <property type="term" value="F:hydrolase activity"/>
    <property type="evidence" value="ECO:0007669"/>
    <property type="project" value="UniProtKB-KW"/>
</dbReference>
<keyword evidence="3" id="KW-0540">Nuclease</keyword>
<keyword evidence="9" id="KW-0229">DNA integration</keyword>
<keyword evidence="8" id="KW-0694">RNA-binding</keyword>
<evidence type="ECO:0000313" key="18">
    <source>
        <dbReference type="Proteomes" id="UP000765509"/>
    </source>
</evidence>
<keyword evidence="2" id="KW-0548">Nucleotidyltransferase</keyword>
<gene>
    <name evidence="17" type="ORF">O181_068333</name>
</gene>
<dbReference type="Proteomes" id="UP000765509">
    <property type="component" value="Unassembled WGS sequence"/>
</dbReference>
<keyword evidence="7" id="KW-0460">Magnesium</keyword>
<dbReference type="InterPro" id="IPR025724">
    <property type="entry name" value="GAG-pre-integrase_dom"/>
</dbReference>
<evidence type="ECO:0000256" key="14">
    <source>
        <dbReference type="ARBA" id="ARBA00048173"/>
    </source>
</evidence>
<evidence type="ECO:0000256" key="15">
    <source>
        <dbReference type="ARBA" id="ARBA00049244"/>
    </source>
</evidence>
<dbReference type="OrthoDB" id="7691805at2759"/>
<protein>
    <recommendedName>
        <fullName evidence="16">Integrase catalytic domain-containing protein</fullName>
    </recommendedName>
</protein>
<dbReference type="PANTHER" id="PTHR42648:SF11">
    <property type="entry name" value="TRANSPOSON TY4-P GAG-POL POLYPROTEIN"/>
    <property type="match status" value="1"/>
</dbReference>
<dbReference type="InterPro" id="IPR057670">
    <property type="entry name" value="SH3_retrovirus"/>
</dbReference>
<evidence type="ECO:0000256" key="5">
    <source>
        <dbReference type="ARBA" id="ARBA00022759"/>
    </source>
</evidence>
<dbReference type="Gene3D" id="3.30.420.10">
    <property type="entry name" value="Ribonuclease H-like superfamily/Ribonuclease H"/>
    <property type="match status" value="1"/>
</dbReference>
<dbReference type="GO" id="GO:0046872">
    <property type="term" value="F:metal ion binding"/>
    <property type="evidence" value="ECO:0007669"/>
    <property type="project" value="UniProtKB-KW"/>
</dbReference>
<keyword evidence="5" id="KW-0255">Endonuclease</keyword>
<dbReference type="GO" id="GO:0003964">
    <property type="term" value="F:RNA-directed DNA polymerase activity"/>
    <property type="evidence" value="ECO:0007669"/>
    <property type="project" value="UniProtKB-KW"/>
</dbReference>
<dbReference type="GO" id="GO:0005634">
    <property type="term" value="C:nucleus"/>
    <property type="evidence" value="ECO:0007669"/>
    <property type="project" value="UniProtKB-ARBA"/>
</dbReference>
<dbReference type="Pfam" id="PF07727">
    <property type="entry name" value="RVT_2"/>
    <property type="match status" value="1"/>
</dbReference>
<dbReference type="InterPro" id="IPR012337">
    <property type="entry name" value="RNaseH-like_sf"/>
</dbReference>
<evidence type="ECO:0000256" key="10">
    <source>
        <dbReference type="ARBA" id="ARBA00022918"/>
    </source>
</evidence>
<dbReference type="GO" id="GO:0006310">
    <property type="term" value="P:DNA recombination"/>
    <property type="evidence" value="ECO:0007669"/>
    <property type="project" value="UniProtKB-KW"/>
</dbReference>
<dbReference type="InterPro" id="IPR039537">
    <property type="entry name" value="Retrotran_Ty1/copia-like"/>
</dbReference>
<evidence type="ECO:0000259" key="16">
    <source>
        <dbReference type="PROSITE" id="PS50994"/>
    </source>
</evidence>
<proteinExistence type="predicted"/>
<dbReference type="InterPro" id="IPR036397">
    <property type="entry name" value="RNaseH_sf"/>
</dbReference>
<dbReference type="InterPro" id="IPR013103">
    <property type="entry name" value="RVT_2"/>
</dbReference>
<keyword evidence="1" id="KW-0815">Transposition</keyword>
<evidence type="ECO:0000256" key="8">
    <source>
        <dbReference type="ARBA" id="ARBA00022884"/>
    </source>
</evidence>
<evidence type="ECO:0000256" key="3">
    <source>
        <dbReference type="ARBA" id="ARBA00022722"/>
    </source>
</evidence>
<sequence>MQVNAISKIPLPSARAWHERLGHASNSVVKLFLKRFVPSANANDWQDFFCESCAFSKSVKQGNAPATNIKISEPLDLLVSDVIGPFDKDPEGNRFILTLRDHASTYTFTAALKSRADVLGKILFWVKFLFNLLHKYPARFRSDNAGGYSGRLARELSTFGVEWIPTEPYRPDQNGEAERVNRTIGDMARTMLHSSKLPATLWSYAYSCATHVHNRLPNKRVAPMTPMERLFNIQPNPSQLFLFGARAIVHVPQERRTKLDARATECILLTYPKSGKGWTFLNVPSRRIFTSTSAIFPNYQHLPIATNTKKGDVAFILNHLRLGEVATGSIHQEQMAATNALPLVADIDNPCTIRQALKSKFSEHWRTAAEAELQQFDERGVWEAVNPTPNMKKPGIDCSDVYAPTASLNSLRLLLALKVKFNLHMAGFDVNAAYLYSPIEEDVFVQAPVELRPEFAGKVMKLKKALYGTKQAARCWWQYSRSIMESLGFHGDEIEPSIYLFKRHGVFVVVWVHVDDGIVLSNSVNALDSFKTKLTMKLKLNWSDCVDKIVGLNIHMGPGVLEISQPLLTTQLLDDYPRPVRDQFTTLPDSPFVTNEGCPLDQTRYQSVLGSLMYLSLGSRPDITYAVNLLARFSSNPGQLHWEGLDHLIGYLRRHQHQPLIYDGKEQGLSLWTDANWGGEHERSTSGFMVKAFGNLVAWGSKRQHVVAMSTCASEYVALVEGTQLMAYIRLVAEPLLSHLPLTIHCDNKAAIMIAEDNLSKKRTRYLDRAFYFVNDFVRQFNVKLHWTPTAMQHADVLTKPLGRVKMKKARESLNLGTTGITLGGDVRSVADQT</sequence>
<dbReference type="AlphaFoldDB" id="A0A9Q3EV30"/>
<evidence type="ECO:0000256" key="7">
    <source>
        <dbReference type="ARBA" id="ARBA00022842"/>
    </source>
</evidence>
<evidence type="ECO:0000256" key="12">
    <source>
        <dbReference type="ARBA" id="ARBA00023172"/>
    </source>
</evidence>
<dbReference type="GO" id="GO:0015074">
    <property type="term" value="P:DNA integration"/>
    <property type="evidence" value="ECO:0007669"/>
    <property type="project" value="UniProtKB-KW"/>
</dbReference>
<evidence type="ECO:0000256" key="9">
    <source>
        <dbReference type="ARBA" id="ARBA00022908"/>
    </source>
</evidence>
<keyword evidence="10" id="KW-0695">RNA-directed DNA polymerase</keyword>
<evidence type="ECO:0000256" key="11">
    <source>
        <dbReference type="ARBA" id="ARBA00022932"/>
    </source>
</evidence>
<keyword evidence="12" id="KW-0233">DNA recombination</keyword>
<evidence type="ECO:0000256" key="13">
    <source>
        <dbReference type="ARBA" id="ARBA00023268"/>
    </source>
</evidence>
<evidence type="ECO:0000313" key="17">
    <source>
        <dbReference type="EMBL" id="MBW0528618.1"/>
    </source>
</evidence>
<dbReference type="Pfam" id="PF25597">
    <property type="entry name" value="SH3_retrovirus"/>
    <property type="match status" value="1"/>
</dbReference>
<keyword evidence="6" id="KW-0378">Hydrolase</keyword>
<comment type="caution">
    <text evidence="17">The sequence shown here is derived from an EMBL/GenBank/DDBJ whole genome shotgun (WGS) entry which is preliminary data.</text>
</comment>
<name>A0A9Q3EV30_9BASI</name>
<dbReference type="Pfam" id="PF13976">
    <property type="entry name" value="gag_pre-integrs"/>
    <property type="match status" value="1"/>
</dbReference>
<evidence type="ECO:0000256" key="4">
    <source>
        <dbReference type="ARBA" id="ARBA00022723"/>
    </source>
</evidence>
<dbReference type="InterPro" id="IPR001584">
    <property type="entry name" value="Integrase_cat-core"/>
</dbReference>
<evidence type="ECO:0000256" key="2">
    <source>
        <dbReference type="ARBA" id="ARBA00022695"/>
    </source>
</evidence>
<keyword evidence="4" id="KW-0479">Metal-binding</keyword>
<accession>A0A9Q3EV30</accession>
<keyword evidence="11" id="KW-0808">Transferase</keyword>
<dbReference type="CDD" id="cd09272">
    <property type="entry name" value="RNase_HI_RT_Ty1"/>
    <property type="match status" value="1"/>
</dbReference>